<name>A0A1I7Y7Z4_9BILA</name>
<dbReference type="WBParaSite" id="L893_g136.t1">
    <property type="protein sequence ID" value="L893_g136.t1"/>
    <property type="gene ID" value="L893_g136"/>
</dbReference>
<dbReference type="AlphaFoldDB" id="A0A1I7Y7Z4"/>
<proteinExistence type="predicted"/>
<feature type="domain" description="aECM cysteine-cradle" evidence="1">
    <location>
        <begin position="82"/>
        <end position="129"/>
    </location>
</feature>
<dbReference type="Proteomes" id="UP000095287">
    <property type="component" value="Unplaced"/>
</dbReference>
<evidence type="ECO:0000259" key="1">
    <source>
        <dbReference type="Pfam" id="PF23626"/>
    </source>
</evidence>
<keyword evidence="2" id="KW-1185">Reference proteome</keyword>
<dbReference type="PANTHER" id="PTHR37435">
    <property type="entry name" value="PROTEIN CBG14344"/>
    <property type="match status" value="1"/>
</dbReference>
<dbReference type="PANTHER" id="PTHR37435:SF4">
    <property type="entry name" value="GROUND-LIKE DOMAIN-CONTAINING PROTEIN"/>
    <property type="match status" value="1"/>
</dbReference>
<evidence type="ECO:0000313" key="3">
    <source>
        <dbReference type="WBParaSite" id="L893_g136.t1"/>
    </source>
</evidence>
<dbReference type="InterPro" id="IPR055352">
    <property type="entry name" value="CCD_aECM"/>
</dbReference>
<organism evidence="2 3">
    <name type="scientific">Steinernema glaseri</name>
    <dbReference type="NCBI Taxonomy" id="37863"/>
    <lineage>
        <taxon>Eukaryota</taxon>
        <taxon>Metazoa</taxon>
        <taxon>Ecdysozoa</taxon>
        <taxon>Nematoda</taxon>
        <taxon>Chromadorea</taxon>
        <taxon>Rhabditida</taxon>
        <taxon>Tylenchina</taxon>
        <taxon>Panagrolaimomorpha</taxon>
        <taxon>Strongyloidoidea</taxon>
        <taxon>Steinernematidae</taxon>
        <taxon>Steinernema</taxon>
    </lineage>
</organism>
<protein>
    <submittedName>
        <fullName evidence="3">Crinkler (CRN) family protein</fullName>
    </submittedName>
</protein>
<accession>A0A1I7Y7Z4</accession>
<sequence length="138" mass="15647">MACIVLTEFHGFSALRPVYDCLPVMQGLDCLQEGETFEVINTTKMDMERLICKGNSCDDVTLLMILRRKKAIQPTPTLESIRCDDISDMATRYGIKDIVGFARQNCALIRMYMPYLTCDQINTGVEYCFAAPGPFQRQ</sequence>
<reference evidence="3" key="1">
    <citation type="submission" date="2016-11" db="UniProtKB">
        <authorList>
            <consortium name="WormBaseParasite"/>
        </authorList>
    </citation>
    <scope>IDENTIFICATION</scope>
</reference>
<evidence type="ECO:0000313" key="2">
    <source>
        <dbReference type="Proteomes" id="UP000095287"/>
    </source>
</evidence>
<dbReference type="Pfam" id="PF23626">
    <property type="entry name" value="CCD_aECM"/>
    <property type="match status" value="1"/>
</dbReference>